<dbReference type="GO" id="GO:0045010">
    <property type="term" value="P:actin nucleation"/>
    <property type="evidence" value="ECO:0007669"/>
    <property type="project" value="InterPro"/>
</dbReference>
<evidence type="ECO:0000256" key="3">
    <source>
        <dbReference type="ARBA" id="ARBA00004413"/>
    </source>
</evidence>
<accession>A0A671MJT1</accession>
<evidence type="ECO:0000259" key="15">
    <source>
        <dbReference type="PROSITE" id="PS51377"/>
    </source>
</evidence>
<keyword evidence="9" id="KW-0653">Protein transport</keyword>
<feature type="compositionally biased region" description="Low complexity" evidence="14">
    <location>
        <begin position="260"/>
        <end position="269"/>
    </location>
</feature>
<evidence type="ECO:0000256" key="9">
    <source>
        <dbReference type="ARBA" id="ARBA00022927"/>
    </source>
</evidence>
<evidence type="ECO:0000256" key="7">
    <source>
        <dbReference type="ARBA" id="ARBA00022490"/>
    </source>
</evidence>
<dbReference type="SUPFAM" id="SSF57903">
    <property type="entry name" value="FYVE/PHD zinc finger"/>
    <property type="match status" value="1"/>
</dbReference>
<keyword evidence="6" id="KW-1003">Cell membrane</keyword>
<keyword evidence="5" id="KW-0813">Transport</keyword>
<dbReference type="PANTHER" id="PTHR21345">
    <property type="entry name" value="SPIRE"/>
    <property type="match status" value="1"/>
</dbReference>
<evidence type="ECO:0000256" key="14">
    <source>
        <dbReference type="SAM" id="MobiDB-lite"/>
    </source>
</evidence>
<evidence type="ECO:0000313" key="16">
    <source>
        <dbReference type="Ensembl" id="ENSSANP00000032887.1"/>
    </source>
</evidence>
<feature type="compositionally biased region" description="Polar residues" evidence="14">
    <location>
        <begin position="211"/>
        <end position="223"/>
    </location>
</feature>
<dbReference type="GO" id="GO:0008017">
    <property type="term" value="F:microtubule binding"/>
    <property type="evidence" value="ECO:0007669"/>
    <property type="project" value="TreeGrafter"/>
</dbReference>
<evidence type="ECO:0000256" key="11">
    <source>
        <dbReference type="ARBA" id="ARBA00023203"/>
    </source>
</evidence>
<proteinExistence type="inferred from homology"/>
<dbReference type="Pfam" id="PF16474">
    <property type="entry name" value="KIND"/>
    <property type="match status" value="1"/>
</dbReference>
<dbReference type="InterPro" id="IPR011019">
    <property type="entry name" value="KIND_dom"/>
</dbReference>
<dbReference type="GO" id="GO:0015031">
    <property type="term" value="P:protein transport"/>
    <property type="evidence" value="ECO:0007669"/>
    <property type="project" value="UniProtKB-KW"/>
</dbReference>
<reference evidence="16" key="1">
    <citation type="submission" date="2025-08" db="UniProtKB">
        <authorList>
            <consortium name="Ensembl"/>
        </authorList>
    </citation>
    <scope>IDENTIFICATION</scope>
</reference>
<evidence type="ECO:0000256" key="10">
    <source>
        <dbReference type="ARBA" id="ARBA00023136"/>
    </source>
</evidence>
<dbReference type="InterPro" id="IPR013083">
    <property type="entry name" value="Znf_RING/FYVE/PHD"/>
</dbReference>
<keyword evidence="7" id="KW-0963">Cytoplasm</keyword>
<dbReference type="Gene3D" id="1.10.510.10">
    <property type="entry name" value="Transferase(Phosphotransferase) domain 1"/>
    <property type="match status" value="1"/>
</dbReference>
<keyword evidence="10" id="KW-0472">Membrane</keyword>
<evidence type="ECO:0000256" key="2">
    <source>
        <dbReference type="ARBA" id="ARBA00004245"/>
    </source>
</evidence>
<feature type="domain" description="KIND" evidence="15">
    <location>
        <begin position="1"/>
        <end position="36"/>
    </location>
</feature>
<sequence>MQTWFYLCTSHLPSPSDAPNHYQAVCRALYAETKELRTFLEKIKSAKEMEGEAEQPVRDLNELQNADWARFWVQVMRDLRHGVKLKKVQERQYNPLPIEFQLTPYEMLMDDIRSKRYKLRKVMVNGDIPLRLKKSAHEIILDFIRSRPPLNPVSARKLKPHPPRPPSLHERILEEIRSERKLRPVSPDMIRRSRLDIPDGPRKLAVSTLSLANGTSPARSPVNSVAGGQPLSQRKRLLKAPTLAELDSSDSDEEQNTWKSGSSSSVSTSLVEDTSPESIMGKKTPPQFLPISSTPQPDKRIAPQRRHTIEKDAPTSVRPFLPPSRQNSKSLEEFCYPVECLTLTVEEVMHIRQVLVKAELEKFQQYKDVYNALKKGKLCFSCRMKKFSLFTWSYTCQFCKRPVCSQCCKKIKLPSKPHASLPISSLGPSILPKKESAASAATEKTSSTSSHKLFLVLIPLRPSKHGERSSSKDELELPEQFTEDWSSMEVCVDCKKFINDIISNSRRSLTTKRARLHCRTRSVYMSNTSSSNYKPSERTIKEV</sequence>
<gene>
    <name evidence="16" type="primary">LOC107653837</name>
</gene>
<comment type="subcellular location">
    <subcellularLocation>
        <location evidence="3">Cell membrane</location>
        <topology evidence="3">Peripheral membrane protein</topology>
        <orientation evidence="3">Cytoplasmic side</orientation>
    </subcellularLocation>
    <subcellularLocation>
        <location evidence="2">Cytoplasm</location>
        <location evidence="2">Cytoskeleton</location>
    </subcellularLocation>
    <subcellularLocation>
        <location evidence="1">Cytoplasmic vesicle membrane</location>
        <topology evidence="1">Peripheral membrane protein</topology>
        <orientation evidence="1">Cytoplasmic side</orientation>
    </subcellularLocation>
</comment>
<dbReference type="CDD" id="cd15767">
    <property type="entry name" value="FYVE_SPIR1"/>
    <property type="match status" value="1"/>
</dbReference>
<evidence type="ECO:0000256" key="8">
    <source>
        <dbReference type="ARBA" id="ARBA00022737"/>
    </source>
</evidence>
<dbReference type="GO" id="GO:0003779">
    <property type="term" value="F:actin binding"/>
    <property type="evidence" value="ECO:0007669"/>
    <property type="project" value="UniProtKB-KW"/>
</dbReference>
<dbReference type="AlphaFoldDB" id="A0A671MJT1"/>
<evidence type="ECO:0000313" key="17">
    <source>
        <dbReference type="Proteomes" id="UP000472260"/>
    </source>
</evidence>
<dbReference type="CDD" id="cd22078">
    <property type="entry name" value="WH2_Spire1_r2-like"/>
    <property type="match status" value="1"/>
</dbReference>
<evidence type="ECO:0000256" key="12">
    <source>
        <dbReference type="ARBA" id="ARBA00023212"/>
    </source>
</evidence>
<keyword evidence="11" id="KW-0009">Actin-binding</keyword>
<keyword evidence="8" id="KW-0677">Repeat</keyword>
<evidence type="ECO:0000256" key="1">
    <source>
        <dbReference type="ARBA" id="ARBA00004180"/>
    </source>
</evidence>
<evidence type="ECO:0000256" key="5">
    <source>
        <dbReference type="ARBA" id="ARBA00022448"/>
    </source>
</evidence>
<dbReference type="GO" id="GO:0040038">
    <property type="term" value="P:polar body extrusion after meiotic divisions"/>
    <property type="evidence" value="ECO:0007669"/>
    <property type="project" value="TreeGrafter"/>
</dbReference>
<dbReference type="GO" id="GO:0051295">
    <property type="term" value="P:establishment of meiotic spindle localization"/>
    <property type="evidence" value="ECO:0007669"/>
    <property type="project" value="TreeGrafter"/>
</dbReference>
<dbReference type="InterPro" id="IPR011011">
    <property type="entry name" value="Znf_FYVE_PHD"/>
</dbReference>
<feature type="compositionally biased region" description="Basic and acidic residues" evidence="14">
    <location>
        <begin position="297"/>
        <end position="307"/>
    </location>
</feature>
<dbReference type="Gene3D" id="3.30.40.10">
    <property type="entry name" value="Zinc/RING finger domain, C3HC4 (zinc finger)"/>
    <property type="match status" value="1"/>
</dbReference>
<evidence type="ECO:0000256" key="4">
    <source>
        <dbReference type="ARBA" id="ARBA00010956"/>
    </source>
</evidence>
<dbReference type="InterPro" id="IPR029901">
    <property type="entry name" value="Spire"/>
</dbReference>
<feature type="region of interest" description="Disordered" evidence="14">
    <location>
        <begin position="211"/>
        <end position="307"/>
    </location>
</feature>
<organism evidence="16 17">
    <name type="scientific">Sinocyclocheilus anshuiensis</name>
    <dbReference type="NCBI Taxonomy" id="1608454"/>
    <lineage>
        <taxon>Eukaryota</taxon>
        <taxon>Metazoa</taxon>
        <taxon>Chordata</taxon>
        <taxon>Craniata</taxon>
        <taxon>Vertebrata</taxon>
        <taxon>Euteleostomi</taxon>
        <taxon>Actinopterygii</taxon>
        <taxon>Neopterygii</taxon>
        <taxon>Teleostei</taxon>
        <taxon>Ostariophysi</taxon>
        <taxon>Cypriniformes</taxon>
        <taxon>Cyprinidae</taxon>
        <taxon>Cyprininae</taxon>
        <taxon>Sinocyclocheilus</taxon>
    </lineage>
</organism>
<dbReference type="CDD" id="cd22065">
    <property type="entry name" value="WH2_Spire_1-2_r1"/>
    <property type="match status" value="1"/>
</dbReference>
<reference evidence="16" key="2">
    <citation type="submission" date="2025-09" db="UniProtKB">
        <authorList>
            <consortium name="Ensembl"/>
        </authorList>
    </citation>
    <scope>IDENTIFICATION</scope>
</reference>
<dbReference type="CDD" id="cd22080">
    <property type="entry name" value="WH2_Spire1_r4"/>
    <property type="match status" value="1"/>
</dbReference>
<keyword evidence="17" id="KW-1185">Reference proteome</keyword>
<dbReference type="GO" id="GO:0048193">
    <property type="term" value="P:Golgi vesicle transport"/>
    <property type="evidence" value="ECO:0007669"/>
    <property type="project" value="TreeGrafter"/>
</dbReference>
<dbReference type="GO" id="GO:0005856">
    <property type="term" value="C:cytoskeleton"/>
    <property type="evidence" value="ECO:0007669"/>
    <property type="project" value="UniProtKB-SubCell"/>
</dbReference>
<keyword evidence="12" id="KW-0206">Cytoskeleton</keyword>
<evidence type="ECO:0000256" key="6">
    <source>
        <dbReference type="ARBA" id="ARBA00022475"/>
    </source>
</evidence>
<dbReference type="InterPro" id="IPR029905">
    <property type="entry name" value="Spir-1_FYVE-rel_dom"/>
</dbReference>
<dbReference type="CDD" id="cd22186">
    <property type="entry name" value="WH2_Spire1-2_r3"/>
    <property type="match status" value="1"/>
</dbReference>
<dbReference type="GO" id="GO:0030041">
    <property type="term" value="P:actin filament polymerization"/>
    <property type="evidence" value="ECO:0007669"/>
    <property type="project" value="TreeGrafter"/>
</dbReference>
<keyword evidence="13" id="KW-0968">Cytoplasmic vesicle</keyword>
<dbReference type="GO" id="GO:0005886">
    <property type="term" value="C:plasma membrane"/>
    <property type="evidence" value="ECO:0007669"/>
    <property type="project" value="UniProtKB-SubCell"/>
</dbReference>
<dbReference type="Ensembl" id="ENSSANT00000034995.1">
    <property type="protein sequence ID" value="ENSSANP00000032887.1"/>
    <property type="gene ID" value="ENSSANG00000016682.1"/>
</dbReference>
<dbReference type="GO" id="GO:0030659">
    <property type="term" value="C:cytoplasmic vesicle membrane"/>
    <property type="evidence" value="ECO:0007669"/>
    <property type="project" value="UniProtKB-SubCell"/>
</dbReference>
<evidence type="ECO:0000256" key="13">
    <source>
        <dbReference type="ARBA" id="ARBA00023329"/>
    </source>
</evidence>
<dbReference type="PROSITE" id="PS51377">
    <property type="entry name" value="KIND"/>
    <property type="match status" value="1"/>
</dbReference>
<comment type="similarity">
    <text evidence="4">Belongs to the spire family.</text>
</comment>
<dbReference type="PANTHER" id="PTHR21345:SF8">
    <property type="entry name" value="PROTEIN SPIRE HOMOLOG 1"/>
    <property type="match status" value="1"/>
</dbReference>
<dbReference type="GO" id="GO:0051639">
    <property type="term" value="P:actin filament network formation"/>
    <property type="evidence" value="ECO:0007669"/>
    <property type="project" value="TreeGrafter"/>
</dbReference>
<protein>
    <submittedName>
        <fullName evidence="16">Protein spire homolog 1-like</fullName>
    </submittedName>
</protein>
<dbReference type="Proteomes" id="UP000472260">
    <property type="component" value="Unassembled WGS sequence"/>
</dbReference>
<dbReference type="GO" id="GO:0036089">
    <property type="term" value="P:cleavage furrow formation"/>
    <property type="evidence" value="ECO:0007669"/>
    <property type="project" value="TreeGrafter"/>
</dbReference>
<name>A0A671MJT1_9TELE</name>
<dbReference type="GO" id="GO:0005938">
    <property type="term" value="C:cell cortex"/>
    <property type="evidence" value="ECO:0007669"/>
    <property type="project" value="TreeGrafter"/>
</dbReference>